<dbReference type="GO" id="GO:0005634">
    <property type="term" value="C:nucleus"/>
    <property type="evidence" value="ECO:0007669"/>
    <property type="project" value="TreeGrafter"/>
</dbReference>
<dbReference type="GeneID" id="80874023"/>
<dbReference type="InterPro" id="IPR018870">
    <property type="entry name" value="Tti2"/>
</dbReference>
<dbReference type="InterPro" id="IPR016024">
    <property type="entry name" value="ARM-type_fold"/>
</dbReference>
<evidence type="ECO:0000256" key="1">
    <source>
        <dbReference type="ARBA" id="ARBA00034736"/>
    </source>
</evidence>
<dbReference type="AlphaFoldDB" id="A0AAE9W9V4"/>
<gene>
    <name evidence="2" type="primary">tti2</name>
    <name evidence="2" type="ORF">SOMG_00540</name>
</gene>
<dbReference type="RefSeq" id="XP_056036599.1">
    <property type="nucleotide sequence ID" value="XM_056179334.1"/>
</dbReference>
<organism evidence="2 3">
    <name type="scientific">Schizosaccharomyces osmophilus</name>
    <dbReference type="NCBI Taxonomy" id="2545709"/>
    <lineage>
        <taxon>Eukaryota</taxon>
        <taxon>Fungi</taxon>
        <taxon>Dikarya</taxon>
        <taxon>Ascomycota</taxon>
        <taxon>Taphrinomycotina</taxon>
        <taxon>Schizosaccharomycetes</taxon>
        <taxon>Schizosaccharomycetales</taxon>
        <taxon>Schizosaccharomycetaceae</taxon>
        <taxon>Schizosaccharomyces</taxon>
    </lineage>
</organism>
<name>A0AAE9W9V4_9SCHI</name>
<dbReference type="PANTHER" id="PTHR32226:SF2">
    <property type="entry name" value="TELO2-INTERACTING PROTEIN 2"/>
    <property type="match status" value="1"/>
</dbReference>
<evidence type="ECO:0000313" key="3">
    <source>
        <dbReference type="Proteomes" id="UP001212411"/>
    </source>
</evidence>
<dbReference type="GO" id="GO:0110078">
    <property type="term" value="C:TTT Hsp90 cochaperone complex"/>
    <property type="evidence" value="ECO:0007669"/>
    <property type="project" value="InterPro"/>
</dbReference>
<dbReference type="GO" id="GO:0005829">
    <property type="term" value="C:cytosol"/>
    <property type="evidence" value="ECO:0007669"/>
    <property type="project" value="TreeGrafter"/>
</dbReference>
<dbReference type="Pfam" id="PF10521">
    <property type="entry name" value="Tti2"/>
    <property type="match status" value="1"/>
</dbReference>
<dbReference type="Proteomes" id="UP001212411">
    <property type="component" value="Chromosome 1"/>
</dbReference>
<accession>A0AAE9W9V4</accession>
<dbReference type="PANTHER" id="PTHR32226">
    <property type="entry name" value="TELO2-INTERACTING PROTEIN 2"/>
    <property type="match status" value="1"/>
</dbReference>
<reference evidence="2 3" key="1">
    <citation type="journal article" date="2023" name="G3 (Bethesda)">
        <title>A high-quality reference genome for the fission yeast Schizosaccharomyces osmophilus.</title>
        <authorList>
            <person name="Jia G.S."/>
            <person name="Zhang W.C."/>
            <person name="Liang Y."/>
            <person name="Liu X.H."/>
            <person name="Rhind N."/>
            <person name="Pidoux A."/>
            <person name="Brysch-Herzberg M."/>
            <person name="Du L.L."/>
        </authorList>
    </citation>
    <scope>NUCLEOTIDE SEQUENCE [LARGE SCALE GENOMIC DNA]</scope>
    <source>
        <strain evidence="2 3">CBS 15793</strain>
    </source>
</reference>
<dbReference type="KEGG" id="som:SOMG_00540"/>
<protein>
    <submittedName>
        <fullName evidence="2">ASTRA complex subunit Tti2</fullName>
    </submittedName>
</protein>
<evidence type="ECO:0000313" key="2">
    <source>
        <dbReference type="EMBL" id="WBW72356.1"/>
    </source>
</evidence>
<dbReference type="SUPFAM" id="SSF48371">
    <property type="entry name" value="ARM repeat"/>
    <property type="match status" value="1"/>
</dbReference>
<sequence>MQPWEQVVKKLNALEHDVPEQISLQKQLDFLDGFVLKIEEEKLSHNLTALLPYLSPKEKWINFENNELDFEIRKPYCERAYRLLSIFQEEIKQFVKEKDNWELLLTLISLRDIKYKPFEVYSVHIVDNTLALISTEEKEDFQNYVLDYQSSLFSRDDRLTGQGRRYAYELPPEKFRQDQTAALLEPSWKSKNFFIPGVLHWVISNQNRFTIRDRWHKVIPSVLRILNDLNPMVKQKGLMLVKSTLDVSGIEFLIHTGLAEILREDLMLFYTFLPPRYKAETCSSLINFSFHLLIQFEKEMPDLLDKLFLDGVMYIFQFASDSIPMIRLAFLECMHLMKKLNHRFLRYLTTTLDQLCLRIENPLLCNAPEFLLFLLETLQSFLKVYYYRVSSHHAQILISLVSSYRNCAHTNLKELNSCKGLITEILRFVENNLTESQKLDYQAVIPLVERPPA</sequence>
<proteinExistence type="inferred from homology"/>
<keyword evidence="3" id="KW-1185">Reference proteome</keyword>
<dbReference type="EMBL" id="CP115611">
    <property type="protein sequence ID" value="WBW72356.1"/>
    <property type="molecule type" value="Genomic_DNA"/>
</dbReference>
<comment type="similarity">
    <text evidence="1">Belongs to the TTI2 family.</text>
</comment>